<dbReference type="HAMAP" id="MF_00719">
    <property type="entry name" value="CobS"/>
    <property type="match status" value="1"/>
</dbReference>
<keyword evidence="12 19" id="KW-1133">Transmembrane helix</keyword>
<keyword evidence="13 19" id="KW-0472">Membrane</keyword>
<reference evidence="20 21" key="2">
    <citation type="submission" date="2009-02" db="EMBL/GenBank/DDBJ databases">
        <title>Draft genome sequence of Clostridium methylpentosum (DSM 5476).</title>
        <authorList>
            <person name="Sudarsanam P."/>
            <person name="Ley R."/>
            <person name="Guruge J."/>
            <person name="Turnbaugh P.J."/>
            <person name="Mahowald M."/>
            <person name="Liep D."/>
            <person name="Gordon J."/>
        </authorList>
    </citation>
    <scope>NUCLEOTIDE SEQUENCE [LARGE SCALE GENOMIC DNA]</scope>
    <source>
        <strain evidence="20 21">DSM 5476</strain>
    </source>
</reference>
<comment type="subcellular location">
    <subcellularLocation>
        <location evidence="2 19">Cell membrane</location>
        <topology evidence="2 19">Multi-pass membrane protein</topology>
    </subcellularLocation>
</comment>
<organism evidence="20 21">
    <name type="scientific">[Clostridium] methylpentosum DSM 5476</name>
    <dbReference type="NCBI Taxonomy" id="537013"/>
    <lineage>
        <taxon>Bacteria</taxon>
        <taxon>Bacillati</taxon>
        <taxon>Bacillota</taxon>
        <taxon>Clostridia</taxon>
        <taxon>Eubacteriales</taxon>
        <taxon>Oscillospiraceae</taxon>
        <taxon>Oscillospiraceae incertae sedis</taxon>
    </lineage>
</organism>
<evidence type="ECO:0000313" key="20">
    <source>
        <dbReference type="EMBL" id="EEG31493.1"/>
    </source>
</evidence>
<dbReference type="PANTHER" id="PTHR34148:SF1">
    <property type="entry name" value="ADENOSYLCOBINAMIDE-GDP RIBAZOLETRANSFERASE"/>
    <property type="match status" value="1"/>
</dbReference>
<dbReference type="Proteomes" id="UP000003340">
    <property type="component" value="Unassembled WGS sequence"/>
</dbReference>
<evidence type="ECO:0000256" key="3">
    <source>
        <dbReference type="ARBA" id="ARBA00004663"/>
    </source>
</evidence>
<dbReference type="AlphaFoldDB" id="C0EAM8"/>
<dbReference type="HOGENOM" id="CLU_057426_1_2_9"/>
<reference evidence="20 21" key="1">
    <citation type="submission" date="2009-01" db="EMBL/GenBank/DDBJ databases">
        <authorList>
            <person name="Fulton L."/>
            <person name="Clifton S."/>
            <person name="Fulton B."/>
            <person name="Xu J."/>
            <person name="Minx P."/>
            <person name="Pepin K.H."/>
            <person name="Johnson M."/>
            <person name="Bhonagiri V."/>
            <person name="Nash W.E."/>
            <person name="Mardis E.R."/>
            <person name="Wilson R.K."/>
        </authorList>
    </citation>
    <scope>NUCLEOTIDE SEQUENCE [LARGE SCALE GENOMIC DNA]</scope>
    <source>
        <strain evidence="20 21">DSM 5476</strain>
    </source>
</reference>
<comment type="similarity">
    <text evidence="4 19">Belongs to the CobS family.</text>
</comment>
<evidence type="ECO:0000313" key="21">
    <source>
        <dbReference type="Proteomes" id="UP000003340"/>
    </source>
</evidence>
<feature type="transmembrane region" description="Helical" evidence="19">
    <location>
        <begin position="137"/>
        <end position="158"/>
    </location>
</feature>
<evidence type="ECO:0000256" key="14">
    <source>
        <dbReference type="ARBA" id="ARBA00025228"/>
    </source>
</evidence>
<evidence type="ECO:0000256" key="17">
    <source>
        <dbReference type="ARBA" id="ARBA00048623"/>
    </source>
</evidence>
<dbReference type="GO" id="GO:0051073">
    <property type="term" value="F:adenosylcobinamide-GDP ribazoletransferase activity"/>
    <property type="evidence" value="ECO:0007669"/>
    <property type="project" value="UniProtKB-UniRule"/>
</dbReference>
<dbReference type="Pfam" id="PF02654">
    <property type="entry name" value="CobS"/>
    <property type="match status" value="1"/>
</dbReference>
<dbReference type="UniPathway" id="UPA00148">
    <property type="reaction ID" value="UER00238"/>
</dbReference>
<evidence type="ECO:0000256" key="4">
    <source>
        <dbReference type="ARBA" id="ARBA00010561"/>
    </source>
</evidence>
<feature type="transmembrane region" description="Helical" evidence="19">
    <location>
        <begin position="179"/>
        <end position="212"/>
    </location>
</feature>
<evidence type="ECO:0000256" key="2">
    <source>
        <dbReference type="ARBA" id="ARBA00004651"/>
    </source>
</evidence>
<comment type="function">
    <text evidence="14 19">Joins adenosylcobinamide-GDP and alpha-ribazole to generate adenosylcobalamin (Ado-cobalamin). Also synthesizes adenosylcobalamin 5'-phosphate from adenosylcobinamide-GDP and alpha-ribazole 5'-phosphate.</text>
</comment>
<evidence type="ECO:0000256" key="5">
    <source>
        <dbReference type="ARBA" id="ARBA00013200"/>
    </source>
</evidence>
<dbReference type="GO" id="GO:0008818">
    <property type="term" value="F:cobalamin 5'-phosphate synthase activity"/>
    <property type="evidence" value="ECO:0007669"/>
    <property type="project" value="UniProtKB-UniRule"/>
</dbReference>
<comment type="cofactor">
    <cofactor evidence="1 19">
        <name>Mg(2+)</name>
        <dbReference type="ChEBI" id="CHEBI:18420"/>
    </cofactor>
</comment>
<dbReference type="eggNOG" id="COG0368">
    <property type="taxonomic scope" value="Bacteria"/>
</dbReference>
<evidence type="ECO:0000256" key="11">
    <source>
        <dbReference type="ARBA" id="ARBA00022842"/>
    </source>
</evidence>
<feature type="transmembrane region" description="Helical" evidence="19">
    <location>
        <begin position="62"/>
        <end position="81"/>
    </location>
</feature>
<evidence type="ECO:0000256" key="8">
    <source>
        <dbReference type="ARBA" id="ARBA00022573"/>
    </source>
</evidence>
<keyword evidence="8 19" id="KW-0169">Cobalamin biosynthesis</keyword>
<evidence type="ECO:0000256" key="19">
    <source>
        <dbReference type="HAMAP-Rule" id="MF_00719"/>
    </source>
</evidence>
<evidence type="ECO:0000256" key="7">
    <source>
        <dbReference type="ARBA" id="ARBA00022475"/>
    </source>
</evidence>
<keyword evidence="21" id="KW-1185">Reference proteome</keyword>
<evidence type="ECO:0000256" key="18">
    <source>
        <dbReference type="ARBA" id="ARBA00049504"/>
    </source>
</evidence>
<comment type="catalytic activity">
    <reaction evidence="18 19">
        <text>alpha-ribazole 5'-phosphate + adenosylcob(III)inamide-GDP = adenosylcob(III)alamin 5'-phosphate + GMP + H(+)</text>
        <dbReference type="Rhea" id="RHEA:23560"/>
        <dbReference type="ChEBI" id="CHEBI:15378"/>
        <dbReference type="ChEBI" id="CHEBI:57918"/>
        <dbReference type="ChEBI" id="CHEBI:58115"/>
        <dbReference type="ChEBI" id="CHEBI:60487"/>
        <dbReference type="ChEBI" id="CHEBI:60493"/>
        <dbReference type="EC" id="2.7.8.26"/>
    </reaction>
</comment>
<dbReference type="EMBL" id="ACEC01000033">
    <property type="protein sequence ID" value="EEG31493.1"/>
    <property type="molecule type" value="Genomic_DNA"/>
</dbReference>
<feature type="transmembrane region" description="Helical" evidence="19">
    <location>
        <begin position="109"/>
        <end position="131"/>
    </location>
</feature>
<comment type="caution">
    <text evidence="20">The sequence shown here is derived from an EMBL/GenBank/DDBJ whole genome shotgun (WGS) entry which is preliminary data.</text>
</comment>
<evidence type="ECO:0000256" key="16">
    <source>
        <dbReference type="ARBA" id="ARBA00032853"/>
    </source>
</evidence>
<evidence type="ECO:0000256" key="1">
    <source>
        <dbReference type="ARBA" id="ARBA00001946"/>
    </source>
</evidence>
<protein>
    <recommendedName>
        <fullName evidence="6 19">Adenosylcobinamide-GDP ribazoletransferase</fullName>
        <ecNumber evidence="5 19">2.7.8.26</ecNumber>
    </recommendedName>
    <alternativeName>
        <fullName evidence="16 19">Cobalamin synthase</fullName>
    </alternativeName>
    <alternativeName>
        <fullName evidence="15 19">Cobalamin-5'-phosphate synthase</fullName>
    </alternativeName>
</protein>
<dbReference type="PANTHER" id="PTHR34148">
    <property type="entry name" value="ADENOSYLCOBINAMIDE-GDP RIBAZOLETRANSFERASE"/>
    <property type="match status" value="1"/>
</dbReference>
<evidence type="ECO:0000256" key="13">
    <source>
        <dbReference type="ARBA" id="ARBA00023136"/>
    </source>
</evidence>
<accession>C0EAM8</accession>
<gene>
    <name evidence="19 20" type="primary">cobS</name>
    <name evidence="20" type="ORF">CLOSTMETH_00885</name>
</gene>
<evidence type="ECO:0000256" key="12">
    <source>
        <dbReference type="ARBA" id="ARBA00022989"/>
    </source>
</evidence>
<dbReference type="GO" id="GO:0005886">
    <property type="term" value="C:plasma membrane"/>
    <property type="evidence" value="ECO:0007669"/>
    <property type="project" value="UniProtKB-SubCell"/>
</dbReference>
<evidence type="ECO:0000256" key="6">
    <source>
        <dbReference type="ARBA" id="ARBA00015850"/>
    </source>
</evidence>
<feature type="transmembrane region" description="Helical" evidence="19">
    <location>
        <begin position="31"/>
        <end position="50"/>
    </location>
</feature>
<keyword evidence="10 19" id="KW-0812">Transmembrane</keyword>
<keyword evidence="9 19" id="KW-0808">Transferase</keyword>
<evidence type="ECO:0000256" key="10">
    <source>
        <dbReference type="ARBA" id="ARBA00022692"/>
    </source>
</evidence>
<sequence length="254" mass="27407">MVLIRGLVIAFAMYSKIPMPRVEWDKQSMRFALCFLPLVGGVVGGVQAGWWFAANALGVQPLLYASIAVALPILITGGIHLDGLIDTSDARASYGDPDKKRAILDDPHTGAFGVIHCAVYLLVQLGLFVQLFVGGKLVWILALGYPFSRSIAGVAILVMRSSKQEGLVHTFVGFSQRTISITTVFVFGAFCALGMVWIAPLCGTILLAGQGLLLLWWQRMTRRQFGGVSGDLAGYLVQLSELVTLGAVVLYSFL</sequence>
<name>C0EAM8_9FIRM</name>
<keyword evidence="11 19" id="KW-0460">Magnesium</keyword>
<proteinExistence type="inferred from homology"/>
<keyword evidence="7 19" id="KW-1003">Cell membrane</keyword>
<dbReference type="InterPro" id="IPR003805">
    <property type="entry name" value="CobS"/>
</dbReference>
<dbReference type="EC" id="2.7.8.26" evidence="5 19"/>
<dbReference type="STRING" id="537013.CLOSTMETH_00885"/>
<comment type="pathway">
    <text evidence="3 19">Cofactor biosynthesis; adenosylcobalamin biosynthesis; adenosylcobalamin from cob(II)yrinate a,c-diamide: step 7/7.</text>
</comment>
<evidence type="ECO:0000256" key="15">
    <source>
        <dbReference type="ARBA" id="ARBA00032605"/>
    </source>
</evidence>
<evidence type="ECO:0000256" key="9">
    <source>
        <dbReference type="ARBA" id="ARBA00022679"/>
    </source>
</evidence>
<dbReference type="GO" id="GO:0009236">
    <property type="term" value="P:cobalamin biosynthetic process"/>
    <property type="evidence" value="ECO:0007669"/>
    <property type="project" value="UniProtKB-UniRule"/>
</dbReference>
<comment type="catalytic activity">
    <reaction evidence="17 19">
        <text>alpha-ribazole + adenosylcob(III)inamide-GDP = adenosylcob(III)alamin + GMP + H(+)</text>
        <dbReference type="Rhea" id="RHEA:16049"/>
        <dbReference type="ChEBI" id="CHEBI:10329"/>
        <dbReference type="ChEBI" id="CHEBI:15378"/>
        <dbReference type="ChEBI" id="CHEBI:18408"/>
        <dbReference type="ChEBI" id="CHEBI:58115"/>
        <dbReference type="ChEBI" id="CHEBI:60487"/>
        <dbReference type="EC" id="2.7.8.26"/>
    </reaction>
</comment>